<evidence type="ECO:0000256" key="2">
    <source>
        <dbReference type="ARBA" id="ARBA00022842"/>
    </source>
</evidence>
<dbReference type="Proteomes" id="UP000095649">
    <property type="component" value="Unassembled WGS sequence"/>
</dbReference>
<accession>A0A173V6L3</accession>
<evidence type="ECO:0000256" key="4">
    <source>
        <dbReference type="SAM" id="MobiDB-lite"/>
    </source>
</evidence>
<dbReference type="GO" id="GO:0005975">
    <property type="term" value="P:carbohydrate metabolic process"/>
    <property type="evidence" value="ECO:0007669"/>
    <property type="project" value="InterPro"/>
</dbReference>
<proteinExistence type="predicted"/>
<dbReference type="InterPro" id="IPR036900">
    <property type="entry name" value="A-D-PHexomutase_C_sf"/>
</dbReference>
<reference evidence="5 6" key="1">
    <citation type="submission" date="2015-09" db="EMBL/GenBank/DDBJ databases">
        <authorList>
            <consortium name="Pathogen Informatics"/>
        </authorList>
    </citation>
    <scope>NUCLEOTIDE SEQUENCE [LARGE SCALE GENOMIC DNA]</scope>
    <source>
        <strain evidence="5 6">2789STDY5834970</strain>
    </source>
</reference>
<dbReference type="PANTHER" id="PTHR45745:SF1">
    <property type="entry name" value="PHOSPHOGLUCOMUTASE 2B-RELATED"/>
    <property type="match status" value="1"/>
</dbReference>
<dbReference type="InterPro" id="IPR016055">
    <property type="entry name" value="A-D-PHexomutase_a/b/a-I/II/III"/>
</dbReference>
<gene>
    <name evidence="5" type="primary">pgcA_5</name>
    <name evidence="5" type="ORF">ERS852582_02613</name>
</gene>
<keyword evidence="2" id="KW-0460">Magnesium</keyword>
<dbReference type="Gene3D" id="3.40.120.10">
    <property type="entry name" value="Alpha-D-Glucose-1,6-Bisphosphate, subunit A, domain 3"/>
    <property type="match status" value="3"/>
</dbReference>
<dbReference type="PANTHER" id="PTHR45745">
    <property type="entry name" value="PHOSPHOMANNOMUTASE 45A"/>
    <property type="match status" value="1"/>
</dbReference>
<keyword evidence="1" id="KW-0479">Metal-binding</keyword>
<dbReference type="GO" id="GO:0008973">
    <property type="term" value="F:phosphopentomutase activity"/>
    <property type="evidence" value="ECO:0007669"/>
    <property type="project" value="TreeGrafter"/>
</dbReference>
<dbReference type="SUPFAM" id="SSF55957">
    <property type="entry name" value="Phosphoglucomutase, C-terminal domain"/>
    <property type="match status" value="1"/>
</dbReference>
<evidence type="ECO:0000256" key="3">
    <source>
        <dbReference type="ARBA" id="ARBA00023235"/>
    </source>
</evidence>
<sequence>MRILDAVKTYDVSNVGYAKVCNADLLLATDPDCDRVGIAVKNKAVEYELLTGNQTGMLLDYNCSQRVKHGKMPVDPVMVKTIVTMDMGEQIGKLEKQGKKDSYEESCGYLTGSYVRNKDGVDGAYMICEMFSYYATKGISLLDELYKAYGYCLNNLHNYEFDGSAGFAKMQNIMQAFRGAIKVFGGKKVVKLLDYAPGLDGLPKSDVLKSLLEDNGSLVVRSSDTESKLKNYISVSAENKEAAEKVETRQKSLKRQKNGLINTATE</sequence>
<dbReference type="GO" id="GO:0004614">
    <property type="term" value="F:phosphoglucomutase activity"/>
    <property type="evidence" value="ECO:0007669"/>
    <property type="project" value="UniProtKB-EC"/>
</dbReference>
<dbReference type="GO" id="GO:0006166">
    <property type="term" value="P:purine ribonucleoside salvage"/>
    <property type="evidence" value="ECO:0007669"/>
    <property type="project" value="TreeGrafter"/>
</dbReference>
<dbReference type="AlphaFoldDB" id="A0A173V6L3"/>
<protein>
    <submittedName>
        <fullName evidence="5">Phosphoglucomutase</fullName>
        <ecNumber evidence="5">5.4.2.2</ecNumber>
    </submittedName>
</protein>
<evidence type="ECO:0000256" key="1">
    <source>
        <dbReference type="ARBA" id="ARBA00022723"/>
    </source>
</evidence>
<dbReference type="GO" id="GO:0046872">
    <property type="term" value="F:metal ion binding"/>
    <property type="evidence" value="ECO:0007669"/>
    <property type="project" value="UniProtKB-KW"/>
</dbReference>
<name>A0A173V6L3_9FIRM</name>
<dbReference type="EMBL" id="CYXN01000037">
    <property type="protein sequence ID" value="CUN22634.1"/>
    <property type="molecule type" value="Genomic_DNA"/>
</dbReference>
<dbReference type="SUPFAM" id="SSF53738">
    <property type="entry name" value="Phosphoglucomutase, first 3 domains"/>
    <property type="match status" value="1"/>
</dbReference>
<feature type="region of interest" description="Disordered" evidence="4">
    <location>
        <begin position="244"/>
        <end position="266"/>
    </location>
</feature>
<organism evidence="5 6">
    <name type="scientific">Faecalibacterium prausnitzii</name>
    <dbReference type="NCBI Taxonomy" id="853"/>
    <lineage>
        <taxon>Bacteria</taxon>
        <taxon>Bacillati</taxon>
        <taxon>Bacillota</taxon>
        <taxon>Clostridia</taxon>
        <taxon>Eubacteriales</taxon>
        <taxon>Oscillospiraceae</taxon>
        <taxon>Faecalibacterium</taxon>
    </lineage>
</organism>
<evidence type="ECO:0000313" key="6">
    <source>
        <dbReference type="Proteomes" id="UP000095649"/>
    </source>
</evidence>
<evidence type="ECO:0000313" key="5">
    <source>
        <dbReference type="EMBL" id="CUN22634.1"/>
    </source>
</evidence>
<dbReference type="EC" id="5.4.2.2" evidence="5"/>
<keyword evidence="3 5" id="KW-0413">Isomerase</keyword>